<dbReference type="GO" id="GO:0003872">
    <property type="term" value="F:6-phosphofructokinase activity"/>
    <property type="evidence" value="ECO:0007669"/>
    <property type="project" value="UniProtKB-UniRule"/>
</dbReference>
<keyword evidence="7 10" id="KW-0418">Kinase</keyword>
<gene>
    <name evidence="12" type="primary">pfkA1</name>
    <name evidence="10" type="synonym">pfkA</name>
    <name evidence="12" type="ORF">HG15A2_11910</name>
</gene>
<keyword evidence="10" id="KW-0547">Nucleotide-binding</keyword>
<dbReference type="UniPathway" id="UPA00109">
    <property type="reaction ID" value="UER00182"/>
</dbReference>
<feature type="binding site" evidence="10">
    <location>
        <position position="117"/>
    </location>
    <ligand>
        <name>Mg(2+)</name>
        <dbReference type="ChEBI" id="CHEBI:18420"/>
        <note>catalytic</note>
    </ligand>
</feature>
<dbReference type="GO" id="GO:0016208">
    <property type="term" value="F:AMP binding"/>
    <property type="evidence" value="ECO:0007669"/>
    <property type="project" value="TreeGrafter"/>
</dbReference>
<dbReference type="PRINTS" id="PR00476">
    <property type="entry name" value="PHFRCTKINASE"/>
</dbReference>
<feature type="site" description="Important for substrate specificity; cannot use PPi as phosphoryl donor" evidence="10">
    <location>
        <position position="118"/>
    </location>
</feature>
<keyword evidence="9 10" id="KW-0324">Glycolysis</keyword>
<feature type="binding site" evidence="10">
    <location>
        <begin position="116"/>
        <end position="119"/>
    </location>
    <ligand>
        <name>ATP</name>
        <dbReference type="ChEBI" id="CHEBI:30616"/>
    </ligand>
</feature>
<keyword evidence="5 10" id="KW-0808">Transferase</keyword>
<comment type="subcellular location">
    <subcellularLocation>
        <location evidence="2 10">Cytoplasm</location>
    </subcellularLocation>
</comment>
<feature type="binding site" description="in other chain" evidence="10">
    <location>
        <begin position="283"/>
        <end position="286"/>
    </location>
    <ligand>
        <name>substrate</name>
        <note>ligand shared between dimeric partners</note>
    </ligand>
</feature>
<evidence type="ECO:0000256" key="5">
    <source>
        <dbReference type="ARBA" id="ARBA00022679"/>
    </source>
</evidence>
<name>A0A517MSR5_9BACT</name>
<accession>A0A517MSR5</accession>
<dbReference type="GO" id="GO:0006002">
    <property type="term" value="P:fructose 6-phosphate metabolic process"/>
    <property type="evidence" value="ECO:0007669"/>
    <property type="project" value="InterPro"/>
</dbReference>
<dbReference type="GO" id="GO:0061621">
    <property type="term" value="P:canonical glycolysis"/>
    <property type="evidence" value="ECO:0007669"/>
    <property type="project" value="TreeGrafter"/>
</dbReference>
<reference evidence="12 13" key="1">
    <citation type="submission" date="2019-02" db="EMBL/GenBank/DDBJ databases">
        <title>Deep-cultivation of Planctomycetes and their phenomic and genomic characterization uncovers novel biology.</title>
        <authorList>
            <person name="Wiegand S."/>
            <person name="Jogler M."/>
            <person name="Boedeker C."/>
            <person name="Pinto D."/>
            <person name="Vollmers J."/>
            <person name="Rivas-Marin E."/>
            <person name="Kohn T."/>
            <person name="Peeters S.H."/>
            <person name="Heuer A."/>
            <person name="Rast P."/>
            <person name="Oberbeckmann S."/>
            <person name="Bunk B."/>
            <person name="Jeske O."/>
            <person name="Meyerdierks A."/>
            <person name="Storesund J.E."/>
            <person name="Kallscheuer N."/>
            <person name="Luecker S."/>
            <person name="Lage O.M."/>
            <person name="Pohl T."/>
            <person name="Merkel B.J."/>
            <person name="Hornburger P."/>
            <person name="Mueller R.-W."/>
            <person name="Bruemmer F."/>
            <person name="Labrenz M."/>
            <person name="Spormann A.M."/>
            <person name="Op den Camp H."/>
            <person name="Overmann J."/>
            <person name="Amann R."/>
            <person name="Jetten M.S.M."/>
            <person name="Mascher T."/>
            <person name="Medema M.H."/>
            <person name="Devos D.P."/>
            <person name="Kaster A.-K."/>
            <person name="Ovreas L."/>
            <person name="Rohde M."/>
            <person name="Galperin M.Y."/>
            <person name="Jogler C."/>
        </authorList>
    </citation>
    <scope>NUCLEOTIDE SEQUENCE [LARGE SCALE GENOMIC DNA]</scope>
    <source>
        <strain evidence="12 13">HG15A2</strain>
    </source>
</reference>
<dbReference type="Proteomes" id="UP000319852">
    <property type="component" value="Chromosome"/>
</dbReference>
<comment type="caution">
    <text evidence="10">Lacks conserved residue(s) required for the propagation of feature annotation.</text>
</comment>
<dbReference type="GO" id="GO:0005945">
    <property type="term" value="C:6-phosphofructokinase complex"/>
    <property type="evidence" value="ECO:0007669"/>
    <property type="project" value="TreeGrafter"/>
</dbReference>
<dbReference type="InterPro" id="IPR000023">
    <property type="entry name" value="Phosphofructokinase_dom"/>
</dbReference>
<keyword evidence="4 10" id="KW-0963">Cytoplasm</keyword>
<dbReference type="NCBIfam" id="NF002872">
    <property type="entry name" value="PRK03202.1"/>
    <property type="match status" value="1"/>
</dbReference>
<feature type="active site" description="Proton acceptor" evidence="10">
    <location>
        <position position="141"/>
    </location>
</feature>
<dbReference type="RefSeq" id="WP_145058685.1">
    <property type="nucleotide sequence ID" value="NZ_CP036263.1"/>
</dbReference>
<dbReference type="Pfam" id="PF00365">
    <property type="entry name" value="PFK"/>
    <property type="match status" value="1"/>
</dbReference>
<dbReference type="HAMAP" id="MF_01976">
    <property type="entry name" value="Phosphofructokinase_III"/>
    <property type="match status" value="1"/>
</dbReference>
<dbReference type="KEGG" id="amob:HG15A2_11910"/>
<dbReference type="EMBL" id="CP036263">
    <property type="protein sequence ID" value="QDS97923.1"/>
    <property type="molecule type" value="Genomic_DNA"/>
</dbReference>
<protein>
    <recommendedName>
        <fullName evidence="10">ATP-dependent 6-phosphofructokinase</fullName>
        <shortName evidence="10">ATP-PFK</shortName>
        <shortName evidence="10">Phosphofructokinase</shortName>
        <ecNumber evidence="10">2.7.1.11</ecNumber>
    </recommendedName>
    <alternativeName>
        <fullName evidence="10">Phosphohexokinase</fullName>
    </alternativeName>
</protein>
<keyword evidence="6 10" id="KW-0479">Metal-binding</keyword>
<evidence type="ECO:0000256" key="2">
    <source>
        <dbReference type="ARBA" id="ARBA00004496"/>
    </source>
</evidence>
<organism evidence="12 13">
    <name type="scientific">Adhaeretor mobilis</name>
    <dbReference type="NCBI Taxonomy" id="1930276"/>
    <lineage>
        <taxon>Bacteria</taxon>
        <taxon>Pseudomonadati</taxon>
        <taxon>Planctomycetota</taxon>
        <taxon>Planctomycetia</taxon>
        <taxon>Pirellulales</taxon>
        <taxon>Lacipirellulaceae</taxon>
        <taxon>Adhaeretor</taxon>
    </lineage>
</organism>
<evidence type="ECO:0000256" key="4">
    <source>
        <dbReference type="ARBA" id="ARBA00022490"/>
    </source>
</evidence>
<evidence type="ECO:0000256" key="1">
    <source>
        <dbReference type="ARBA" id="ARBA00001946"/>
    </source>
</evidence>
<feature type="binding site" description="in other chain" evidence="10">
    <location>
        <begin position="139"/>
        <end position="141"/>
    </location>
    <ligand>
        <name>substrate</name>
        <note>ligand shared between dimeric partners</note>
    </ligand>
</feature>
<dbReference type="AlphaFoldDB" id="A0A517MSR5"/>
<evidence type="ECO:0000256" key="3">
    <source>
        <dbReference type="ARBA" id="ARBA00004679"/>
    </source>
</evidence>
<feature type="binding site" evidence="10">
    <location>
        <position position="13"/>
    </location>
    <ligand>
        <name>ATP</name>
        <dbReference type="ChEBI" id="CHEBI:30616"/>
    </ligand>
</feature>
<feature type="binding site" description="in other chain" evidence="10">
    <location>
        <position position="236"/>
    </location>
    <ligand>
        <name>substrate</name>
        <note>ligand shared between dimeric partners</note>
    </ligand>
</feature>
<evidence type="ECO:0000313" key="13">
    <source>
        <dbReference type="Proteomes" id="UP000319852"/>
    </source>
</evidence>
<dbReference type="PANTHER" id="PTHR13697:SF52">
    <property type="entry name" value="ATP-DEPENDENT 6-PHOSPHOFRUCTOKINASE 3"/>
    <property type="match status" value="1"/>
</dbReference>
<comment type="similarity">
    <text evidence="10">Belongs to the phosphofructokinase type A (PFKA) family. Mixed-substrate PFK group III subfamily.</text>
</comment>
<evidence type="ECO:0000259" key="11">
    <source>
        <dbReference type="Pfam" id="PF00365"/>
    </source>
</evidence>
<sequence length="410" mass="43305">MGNGRIGILTSGGDCPGLNAVIRGVVKASEQLDYECVGFLKGYEGLHDPVRYINLTCKNTTGILNEGGTILGSTNKGRFAATVGVDDRVELDPELLAGVKTTIDQLGIQGLVCVGGDGSLAVAQQFHEYGIPVVGVPKTIDNDLSATAFTFGFDSAIACATEALDRLHTTAASHERIMVLEVMGRHAGWIALHAGIAGSANVILIPELDWTYEDVCHKILDRESRGERFSLVVVAEGAELPSGGHVGEAQAGAQARLGGIGQVVAAEIEHRLHRETRVAVLGHLQRGGSPTTFDRVLATQYGAHAVRLVVEEKFGHMVCYNPPEIDSVPIMAAVNRLRTVNPEGSAVQAARALGISFGDRPVSLSPFTSNLEAAEQLVDGYDAATADDIEMDAEFVLEMAEAAAEEALAE</sequence>
<dbReference type="GO" id="GO:0030388">
    <property type="term" value="P:fructose 1,6-bisphosphate metabolic process"/>
    <property type="evidence" value="ECO:0007669"/>
    <property type="project" value="TreeGrafter"/>
</dbReference>
<feature type="domain" description="Phosphofructokinase" evidence="11">
    <location>
        <begin position="5"/>
        <end position="308"/>
    </location>
</feature>
<proteinExistence type="inferred from homology"/>
<evidence type="ECO:0000256" key="10">
    <source>
        <dbReference type="HAMAP-Rule" id="MF_01976"/>
    </source>
</evidence>
<dbReference type="EC" id="2.7.1.11" evidence="10"/>
<feature type="binding site" evidence="10">
    <location>
        <position position="176"/>
    </location>
    <ligand>
        <name>substrate</name>
        <note>ligand shared between dimeric partners</note>
    </ligand>
</feature>
<dbReference type="GO" id="GO:0005524">
    <property type="term" value="F:ATP binding"/>
    <property type="evidence" value="ECO:0007669"/>
    <property type="project" value="UniProtKB-KW"/>
</dbReference>
<comment type="cofactor">
    <cofactor evidence="1 10">
        <name>Mg(2+)</name>
        <dbReference type="ChEBI" id="CHEBI:18420"/>
    </cofactor>
</comment>
<keyword evidence="13" id="KW-1185">Reference proteome</keyword>
<feature type="binding site" evidence="10">
    <location>
        <begin position="76"/>
        <end position="77"/>
    </location>
    <ligand>
        <name>ATP</name>
        <dbReference type="ChEBI" id="CHEBI:30616"/>
    </ligand>
</feature>
<comment type="subunit">
    <text evidence="10">Homodimer or homotetramer.</text>
</comment>
<feature type="binding site" description="in other chain" evidence="10">
    <location>
        <begin position="183"/>
        <end position="185"/>
    </location>
    <ligand>
        <name>substrate</name>
        <note>ligand shared between dimeric partners</note>
    </ligand>
</feature>
<evidence type="ECO:0000256" key="6">
    <source>
        <dbReference type="ARBA" id="ARBA00022723"/>
    </source>
</evidence>
<comment type="pathway">
    <text evidence="3 10">Carbohydrate degradation; glycolysis; D-glyceraldehyde 3-phosphate and glycerone phosphate from D-glucose: step 3/4.</text>
</comment>
<feature type="binding site" evidence="10">
    <location>
        <position position="277"/>
    </location>
    <ligand>
        <name>substrate</name>
        <note>ligand shared between dimeric partners</note>
    </ligand>
</feature>
<dbReference type="GO" id="GO:0070095">
    <property type="term" value="F:fructose-6-phosphate binding"/>
    <property type="evidence" value="ECO:0007669"/>
    <property type="project" value="TreeGrafter"/>
</dbReference>
<keyword evidence="10" id="KW-0067">ATP-binding</keyword>
<dbReference type="InterPro" id="IPR035966">
    <property type="entry name" value="PKF_sf"/>
</dbReference>
<dbReference type="PROSITE" id="PS00433">
    <property type="entry name" value="PHOSPHOFRUCTOKINASE"/>
    <property type="match status" value="1"/>
</dbReference>
<dbReference type="GO" id="GO:0046872">
    <property type="term" value="F:metal ion binding"/>
    <property type="evidence" value="ECO:0007669"/>
    <property type="project" value="UniProtKB-KW"/>
</dbReference>
<dbReference type="GO" id="GO:0048029">
    <property type="term" value="F:monosaccharide binding"/>
    <property type="evidence" value="ECO:0007669"/>
    <property type="project" value="TreeGrafter"/>
</dbReference>
<dbReference type="InterPro" id="IPR015912">
    <property type="entry name" value="Phosphofructokinase_CS"/>
</dbReference>
<evidence type="ECO:0000256" key="7">
    <source>
        <dbReference type="ARBA" id="ARBA00022777"/>
    </source>
</evidence>
<dbReference type="GO" id="GO:0047334">
    <property type="term" value="F:diphosphate-fructose-6-phosphate 1-phosphotransferase activity"/>
    <property type="evidence" value="ECO:0007669"/>
    <property type="project" value="InterPro"/>
</dbReference>
<keyword evidence="8 10" id="KW-0460">Magnesium</keyword>
<dbReference type="InterPro" id="IPR022953">
    <property type="entry name" value="ATP_PFK"/>
</dbReference>
<dbReference type="SUPFAM" id="SSF53784">
    <property type="entry name" value="Phosphofructokinase"/>
    <property type="match status" value="1"/>
</dbReference>
<dbReference type="PANTHER" id="PTHR13697">
    <property type="entry name" value="PHOSPHOFRUCTOKINASE"/>
    <property type="match status" value="1"/>
</dbReference>
<evidence type="ECO:0000256" key="9">
    <source>
        <dbReference type="ARBA" id="ARBA00023152"/>
    </source>
</evidence>
<comment type="function">
    <text evidence="10">Catalyzes the phosphorylation of D-fructose 6-phosphate to fructose 1,6-bisphosphate by ATP, the first committing step of glycolysis.</text>
</comment>
<dbReference type="Gene3D" id="3.40.50.460">
    <property type="entry name" value="Phosphofructokinase domain"/>
    <property type="match status" value="1"/>
</dbReference>
<comment type="catalytic activity">
    <reaction evidence="10">
        <text>beta-D-fructose 6-phosphate + ATP = beta-D-fructose 1,6-bisphosphate + ADP + H(+)</text>
        <dbReference type="Rhea" id="RHEA:16109"/>
        <dbReference type="ChEBI" id="CHEBI:15378"/>
        <dbReference type="ChEBI" id="CHEBI:30616"/>
        <dbReference type="ChEBI" id="CHEBI:32966"/>
        <dbReference type="ChEBI" id="CHEBI:57634"/>
        <dbReference type="ChEBI" id="CHEBI:456216"/>
        <dbReference type="EC" id="2.7.1.11"/>
    </reaction>
</comment>
<dbReference type="Gene3D" id="3.40.50.450">
    <property type="match status" value="1"/>
</dbReference>
<dbReference type="InterPro" id="IPR012829">
    <property type="entry name" value="Phosphofructokinase_III"/>
</dbReference>
<dbReference type="GO" id="GO:0042802">
    <property type="term" value="F:identical protein binding"/>
    <property type="evidence" value="ECO:0007669"/>
    <property type="project" value="TreeGrafter"/>
</dbReference>
<dbReference type="OrthoDB" id="9802503at2"/>
<evidence type="ECO:0000256" key="8">
    <source>
        <dbReference type="ARBA" id="ARBA00022842"/>
    </source>
</evidence>
<dbReference type="FunFam" id="3.40.50.460:FF:000002">
    <property type="entry name" value="ATP-dependent 6-phosphofructokinase"/>
    <property type="match status" value="1"/>
</dbReference>
<evidence type="ECO:0000313" key="12">
    <source>
        <dbReference type="EMBL" id="QDS97923.1"/>
    </source>
</evidence>